<dbReference type="InterPro" id="IPR045304">
    <property type="entry name" value="LbH_SAT"/>
</dbReference>
<reference evidence="7 8" key="1">
    <citation type="submission" date="2016-09" db="EMBL/GenBank/DDBJ databases">
        <title>Vagococcus teuberi sp. nov., isolated from the Malian artisanal sour milk fene.</title>
        <authorList>
            <person name="Wullschleger S."/>
            <person name="Seifert C."/>
            <person name="Baumgartner S."/>
            <person name="Lacroix C."/>
            <person name="Bonfoh B."/>
            <person name="Stevens M.J."/>
            <person name="Meile L."/>
        </authorList>
    </citation>
    <scope>NUCLEOTIDE SEQUENCE [LARGE SCALE GENOMIC DNA]</scope>
    <source>
        <strain evidence="7 8">DSM 21459</strain>
    </source>
</reference>
<dbReference type="InterPro" id="IPR042122">
    <property type="entry name" value="Ser_AcTrfase_N_sf"/>
</dbReference>
<dbReference type="InterPro" id="IPR053376">
    <property type="entry name" value="Serine_acetyltransferase"/>
</dbReference>
<gene>
    <name evidence="7" type="ORF">BHY08_09330</name>
</gene>
<keyword evidence="8" id="KW-1185">Reference proteome</keyword>
<dbReference type="Gene3D" id="2.160.10.10">
    <property type="entry name" value="Hexapeptide repeat proteins"/>
    <property type="match status" value="1"/>
</dbReference>
<dbReference type="InterPro" id="IPR011004">
    <property type="entry name" value="Trimer_LpxA-like_sf"/>
</dbReference>
<evidence type="ECO:0000313" key="7">
    <source>
        <dbReference type="EMBL" id="APB31990.1"/>
    </source>
</evidence>
<dbReference type="Proteomes" id="UP000191200">
    <property type="component" value="Chromosome"/>
</dbReference>
<name>A0A1J0A7S1_9ENTE</name>
<evidence type="ECO:0000313" key="8">
    <source>
        <dbReference type="Proteomes" id="UP000191200"/>
    </source>
</evidence>
<dbReference type="SUPFAM" id="SSF51161">
    <property type="entry name" value="Trimeric LpxA-like enzymes"/>
    <property type="match status" value="1"/>
</dbReference>
<dbReference type="OrthoDB" id="9801456at2"/>
<keyword evidence="3" id="KW-0028">Amino-acid biosynthesis</keyword>
<comment type="pathway">
    <text evidence="1">Amino-acid biosynthesis; L-cysteine biosynthesis; L-cysteine from L-serine: step 1/2.</text>
</comment>
<organism evidence="7 8">
    <name type="scientific">Vagococcus teuberi</name>
    <dbReference type="NCBI Taxonomy" id="519472"/>
    <lineage>
        <taxon>Bacteria</taxon>
        <taxon>Bacillati</taxon>
        <taxon>Bacillota</taxon>
        <taxon>Bacilli</taxon>
        <taxon>Lactobacillales</taxon>
        <taxon>Enterococcaceae</taxon>
        <taxon>Vagococcus</taxon>
    </lineage>
</organism>
<evidence type="ECO:0000256" key="5">
    <source>
        <dbReference type="ARBA" id="ARBA00023315"/>
    </source>
</evidence>
<dbReference type="AlphaFoldDB" id="A0A1J0A7S1"/>
<sequence length="248" mass="27348">MSRNYVGMEQAIEKVISDFFSLLFPNFFGSHEQTTTNDMFQESIITGLTYVIEEEIAIKTIAEELNNKLPNILTIIKTDVQAAYESDPAAKSTDEIILTYPGFKAISIYRLAHELYRLKVPIIPRMLTEKMHSLTGIDIHPGAQIGSYFFIDHGTGVVIGETTVIGERVKIYQNVTLGVRSFEIAEDGTLAKHGKRHPNIGDGVVVYAGATILGGDTFIGKNCIIGSGTWITKSVPEDTLVVNKNSTY</sequence>
<proteinExistence type="predicted"/>
<dbReference type="Gene3D" id="1.10.3130.10">
    <property type="entry name" value="serine acetyltransferase, domain 1"/>
    <property type="match status" value="1"/>
</dbReference>
<dbReference type="RefSeq" id="WP_071457598.1">
    <property type="nucleotide sequence ID" value="NZ_CP017267.1"/>
</dbReference>
<dbReference type="GO" id="GO:0006535">
    <property type="term" value="P:cysteine biosynthetic process from serine"/>
    <property type="evidence" value="ECO:0007669"/>
    <property type="project" value="InterPro"/>
</dbReference>
<dbReference type="NCBIfam" id="NF041874">
    <property type="entry name" value="EPS_EpsC"/>
    <property type="match status" value="1"/>
</dbReference>
<feature type="domain" description="Serine acetyltransferase N-terminal" evidence="6">
    <location>
        <begin position="54"/>
        <end position="106"/>
    </location>
</feature>
<dbReference type="Pfam" id="PF06426">
    <property type="entry name" value="SATase_N"/>
    <property type="match status" value="1"/>
</dbReference>
<dbReference type="GO" id="GO:0009001">
    <property type="term" value="F:serine O-acetyltransferase activity"/>
    <property type="evidence" value="ECO:0007669"/>
    <property type="project" value="InterPro"/>
</dbReference>
<dbReference type="PANTHER" id="PTHR42811">
    <property type="entry name" value="SERINE ACETYLTRANSFERASE"/>
    <property type="match status" value="1"/>
</dbReference>
<dbReference type="EMBL" id="CP017267">
    <property type="protein sequence ID" value="APB31990.1"/>
    <property type="molecule type" value="Genomic_DNA"/>
</dbReference>
<keyword evidence="4" id="KW-0808">Transferase</keyword>
<keyword evidence="5" id="KW-0012">Acyltransferase</keyword>
<evidence type="ECO:0000256" key="3">
    <source>
        <dbReference type="ARBA" id="ARBA00022605"/>
    </source>
</evidence>
<dbReference type="InterPro" id="IPR010493">
    <property type="entry name" value="Ser_AcTrfase_N"/>
</dbReference>
<dbReference type="CDD" id="cd03354">
    <property type="entry name" value="LbH_SAT"/>
    <property type="match status" value="1"/>
</dbReference>
<evidence type="ECO:0000259" key="6">
    <source>
        <dbReference type="Pfam" id="PF06426"/>
    </source>
</evidence>
<dbReference type="KEGG" id="vte:BHY08_09330"/>
<dbReference type="UniPathway" id="UPA00136">
    <property type="reaction ID" value="UER00199"/>
</dbReference>
<dbReference type="STRING" id="519472.BHY08_09330"/>
<evidence type="ECO:0000256" key="1">
    <source>
        <dbReference type="ARBA" id="ARBA00004876"/>
    </source>
</evidence>
<accession>A0A1J0A7S1</accession>
<protein>
    <recommendedName>
        <fullName evidence="2">Serine acetyltransferase</fullName>
    </recommendedName>
</protein>
<dbReference type="GO" id="GO:0005737">
    <property type="term" value="C:cytoplasm"/>
    <property type="evidence" value="ECO:0007669"/>
    <property type="project" value="InterPro"/>
</dbReference>
<evidence type="ECO:0000256" key="2">
    <source>
        <dbReference type="ARBA" id="ARBA00018522"/>
    </source>
</evidence>
<evidence type="ECO:0000256" key="4">
    <source>
        <dbReference type="ARBA" id="ARBA00022679"/>
    </source>
</evidence>